<evidence type="ECO:0000256" key="1">
    <source>
        <dbReference type="SAM" id="MobiDB-lite"/>
    </source>
</evidence>
<dbReference type="PROSITE" id="PS51365">
    <property type="entry name" value="RENAL_DIPEPTIDASE_2"/>
    <property type="match status" value="1"/>
</dbReference>
<dbReference type="SUPFAM" id="SSF51556">
    <property type="entry name" value="Metallo-dependent hydrolases"/>
    <property type="match status" value="1"/>
</dbReference>
<dbReference type="InterPro" id="IPR008257">
    <property type="entry name" value="Pept_M19"/>
</dbReference>
<dbReference type="InterPro" id="IPR032466">
    <property type="entry name" value="Metal_Hydrolase"/>
</dbReference>
<dbReference type="PANTHER" id="PTHR10443">
    <property type="entry name" value="MICROSOMAL DIPEPTIDASE"/>
    <property type="match status" value="1"/>
</dbReference>
<organism evidence="2 3">
    <name type="scientific">Jiella pelagia</name>
    <dbReference type="NCBI Taxonomy" id="2986949"/>
    <lineage>
        <taxon>Bacteria</taxon>
        <taxon>Pseudomonadati</taxon>
        <taxon>Pseudomonadota</taxon>
        <taxon>Alphaproteobacteria</taxon>
        <taxon>Hyphomicrobiales</taxon>
        <taxon>Aurantimonadaceae</taxon>
        <taxon>Jiella</taxon>
    </lineage>
</organism>
<accession>A0ABY7C265</accession>
<evidence type="ECO:0000313" key="3">
    <source>
        <dbReference type="Proteomes" id="UP001164020"/>
    </source>
</evidence>
<dbReference type="Proteomes" id="UP001164020">
    <property type="component" value="Chromosome"/>
</dbReference>
<name>A0ABY7C265_9HYPH</name>
<proteinExistence type="predicted"/>
<dbReference type="RefSeq" id="WP_268882234.1">
    <property type="nucleotide sequence ID" value="NZ_CP114029.1"/>
</dbReference>
<feature type="region of interest" description="Disordered" evidence="1">
    <location>
        <begin position="326"/>
        <end position="347"/>
    </location>
</feature>
<dbReference type="EMBL" id="CP114029">
    <property type="protein sequence ID" value="WAP69803.1"/>
    <property type="molecule type" value="Genomic_DNA"/>
</dbReference>
<dbReference type="Gene3D" id="3.20.20.140">
    <property type="entry name" value="Metal-dependent hydrolases"/>
    <property type="match status" value="1"/>
</dbReference>
<reference evidence="2" key="1">
    <citation type="submission" date="2022-12" db="EMBL/GenBank/DDBJ databases">
        <title>Jiella pelagia sp. nov., isolated from phosphonate enriched culture of Northwest Pacific surface seawater.</title>
        <authorList>
            <person name="Shin D.Y."/>
            <person name="Hwang C.Y."/>
        </authorList>
    </citation>
    <scope>NUCLEOTIDE SEQUENCE</scope>
    <source>
        <strain evidence="2">HL-NP1</strain>
    </source>
</reference>
<keyword evidence="2" id="KW-0224">Dipeptidase</keyword>
<evidence type="ECO:0000313" key="2">
    <source>
        <dbReference type="EMBL" id="WAP69803.1"/>
    </source>
</evidence>
<keyword evidence="3" id="KW-1185">Reference proteome</keyword>
<keyword evidence="2" id="KW-0645">Protease</keyword>
<dbReference type="Pfam" id="PF01244">
    <property type="entry name" value="Peptidase_M19"/>
    <property type="match status" value="1"/>
</dbReference>
<keyword evidence="2" id="KW-0378">Hydrolase</keyword>
<dbReference type="GO" id="GO:0016805">
    <property type="term" value="F:dipeptidase activity"/>
    <property type="evidence" value="ECO:0007669"/>
    <property type="project" value="UniProtKB-KW"/>
</dbReference>
<sequence>MTGFLIDGLQYANWSERIFRQMRDGGVDAVHVTIAYHETFRETVANFERWNRWFEDFPDLILRGTTGDDVRRAKETNRTAIFFGFQNPSPIEDDIGLVEILHQLGARFMQLSYNNQSLLATGCYEAEDPGLTRMGREVIGEMNRVGLVVDMSHSAERSTLEAIETSSRPIAITHANPAFWAPALRNKSDRVIRALAESGGMLGFSLYPHHLKSKSDCTLESFCEMIARTAEMVGTQCLGIGSDLCQDQPDSVVEWMRSGRWTKTVDYGEGSAASPGFPPMPDWFEDNRDFPKLEAGLRKAGFDASETAAIMGGNWLRFFDKSFGPARSEPSTLPWPEAAKTQTGAMS</sequence>
<gene>
    <name evidence="2" type="ORF">OH818_06285</name>
</gene>
<protein>
    <submittedName>
        <fullName evidence="2">Membrane dipeptidase</fullName>
        <ecNumber evidence="2">3.4.13.-</ecNumber>
    </submittedName>
</protein>
<dbReference type="EC" id="3.4.13.-" evidence="2"/>
<dbReference type="PANTHER" id="PTHR10443:SF12">
    <property type="entry name" value="DIPEPTIDASE"/>
    <property type="match status" value="1"/>
</dbReference>